<dbReference type="GO" id="GO:0016117">
    <property type="term" value="P:carotenoid biosynthetic process"/>
    <property type="evidence" value="ECO:0007669"/>
    <property type="project" value="UniProtKB-ARBA"/>
</dbReference>
<dbReference type="InterPro" id="IPR033904">
    <property type="entry name" value="Trans_IPPS_HH"/>
</dbReference>
<dbReference type="RefSeq" id="WP_036946857.1">
    <property type="nucleotide sequence ID" value="NZ_BAABIH010000008.1"/>
</dbReference>
<dbReference type="Proteomes" id="UP000326702">
    <property type="component" value="Chromosome"/>
</dbReference>
<dbReference type="InterPro" id="IPR019845">
    <property type="entry name" value="Squalene/phytoene_synthase_CS"/>
</dbReference>
<dbReference type="InterPro" id="IPR008949">
    <property type="entry name" value="Isoprenoid_synthase_dom_sf"/>
</dbReference>
<dbReference type="CDD" id="cd00683">
    <property type="entry name" value="Trans_IPPS_HH"/>
    <property type="match status" value="1"/>
</dbReference>
<dbReference type="SFLD" id="SFLDG01018">
    <property type="entry name" value="Squalene/Phytoene_Synthase_Lik"/>
    <property type="match status" value="1"/>
</dbReference>
<sequence length="296" mass="31783">MTPALERYGLASRRASHQVIRTYSTSFALASRLLGGRVRHDVVAVYALVRLADEVVDGAATDAGLEASGCREVLDALERETLAALGSRYSTNPIVQSFAEVAGRVGIEPSLVVPFFASMRADLEVREHTAESFRAYVYGSAEVVGLMCLSCFLADDPARGGRSQGERDRLEAGARALGAAFQKVNFLRDLGDDARTLGRRYFPGVDPDRLDTATRDALVADVRRDLATARAVVPLLPPGSRAAVLATHGLFAELTDRIARTAPGSLVVSRVRVPDPVKLLLTARAVVEARLIGLRS</sequence>
<dbReference type="SUPFAM" id="SSF48576">
    <property type="entry name" value="Terpenoid synthases"/>
    <property type="match status" value="1"/>
</dbReference>
<gene>
    <name evidence="3" type="ORF">KDY119_02696</name>
</gene>
<organism evidence="3 4">
    <name type="scientific">Luteimicrobium xylanilyticum</name>
    <dbReference type="NCBI Taxonomy" id="1133546"/>
    <lineage>
        <taxon>Bacteria</taxon>
        <taxon>Bacillati</taxon>
        <taxon>Actinomycetota</taxon>
        <taxon>Actinomycetes</taxon>
        <taxon>Micrococcales</taxon>
        <taxon>Luteimicrobium</taxon>
    </lineage>
</organism>
<evidence type="ECO:0000313" key="3">
    <source>
        <dbReference type="EMBL" id="QFU99170.1"/>
    </source>
</evidence>
<dbReference type="Pfam" id="PF00494">
    <property type="entry name" value="SQS_PSY"/>
    <property type="match status" value="1"/>
</dbReference>
<evidence type="ECO:0000313" key="4">
    <source>
        <dbReference type="Proteomes" id="UP000326702"/>
    </source>
</evidence>
<dbReference type="UniPathway" id="UPA00799"/>
<dbReference type="SFLD" id="SFLDS00005">
    <property type="entry name" value="Isoprenoid_Synthase_Type_I"/>
    <property type="match status" value="1"/>
</dbReference>
<dbReference type="SFLD" id="SFLDG01212">
    <property type="entry name" value="Phytoene_synthase_like"/>
    <property type="match status" value="1"/>
</dbReference>
<dbReference type="EMBL" id="CP045529">
    <property type="protein sequence ID" value="QFU99170.1"/>
    <property type="molecule type" value="Genomic_DNA"/>
</dbReference>
<dbReference type="Gene3D" id="1.10.600.10">
    <property type="entry name" value="Farnesyl Diphosphate Synthase"/>
    <property type="match status" value="1"/>
</dbReference>
<evidence type="ECO:0008006" key="5">
    <source>
        <dbReference type="Google" id="ProtNLM"/>
    </source>
</evidence>
<evidence type="ECO:0000256" key="1">
    <source>
        <dbReference type="ARBA" id="ARBA00004684"/>
    </source>
</evidence>
<name>A0A5P9QDP6_9MICO</name>
<keyword evidence="4" id="KW-1185">Reference proteome</keyword>
<dbReference type="PANTHER" id="PTHR31480">
    <property type="entry name" value="BIFUNCTIONAL LYCOPENE CYCLASE/PHYTOENE SYNTHASE"/>
    <property type="match status" value="1"/>
</dbReference>
<reference evidence="3 4" key="1">
    <citation type="submission" date="2019-10" db="EMBL/GenBank/DDBJ databases">
        <title>Genome sequence of Luteimicrobium xylanilyticum HY-24.</title>
        <authorList>
            <person name="Kim D.Y."/>
            <person name="Park H.-Y."/>
        </authorList>
    </citation>
    <scope>NUCLEOTIDE SEQUENCE [LARGE SCALE GENOMIC DNA]</scope>
    <source>
        <strain evidence="3 4">HY-24</strain>
    </source>
</reference>
<comment type="pathway">
    <text evidence="1">Carotenoid biosynthesis; phytoene biosynthesis.</text>
</comment>
<accession>A0A5P9QDP6</accession>
<dbReference type="AlphaFoldDB" id="A0A5P9QDP6"/>
<protein>
    <recommendedName>
        <fullName evidence="5">Phytoene synthase</fullName>
    </recommendedName>
</protein>
<dbReference type="InterPro" id="IPR002060">
    <property type="entry name" value="Squ/phyt_synthse"/>
</dbReference>
<dbReference type="GO" id="GO:0004311">
    <property type="term" value="F:geranylgeranyl diphosphate synthase activity"/>
    <property type="evidence" value="ECO:0007669"/>
    <property type="project" value="InterPro"/>
</dbReference>
<dbReference type="GO" id="GO:0051996">
    <property type="term" value="F:squalene synthase [NAD(P)H] activity"/>
    <property type="evidence" value="ECO:0007669"/>
    <property type="project" value="InterPro"/>
</dbReference>
<dbReference type="PROSITE" id="PS01045">
    <property type="entry name" value="SQUALEN_PHYTOEN_SYN_2"/>
    <property type="match status" value="1"/>
</dbReference>
<dbReference type="OrthoDB" id="9807580at2"/>
<keyword evidence="2" id="KW-0808">Transferase</keyword>
<dbReference type="InterPro" id="IPR044843">
    <property type="entry name" value="Trans_IPPS_bact-type"/>
</dbReference>
<evidence type="ECO:0000256" key="2">
    <source>
        <dbReference type="ARBA" id="ARBA00022679"/>
    </source>
</evidence>
<proteinExistence type="predicted"/>
<dbReference type="KEGG" id="lxl:KDY119_02696"/>